<dbReference type="FunFam" id="3.90.950.10:FF:000002">
    <property type="entry name" value="Inosine/xanthosine triphosphatase"/>
    <property type="match status" value="1"/>
</dbReference>
<feature type="non-terminal residue" evidence="13">
    <location>
        <position position="178"/>
    </location>
</feature>
<dbReference type="GO" id="GO:0009117">
    <property type="term" value="P:nucleotide metabolic process"/>
    <property type="evidence" value="ECO:0007669"/>
    <property type="project" value="UniProtKB-KW"/>
</dbReference>
<dbReference type="NCBIfam" id="NF003459">
    <property type="entry name" value="PRK05074.1"/>
    <property type="match status" value="1"/>
</dbReference>
<keyword evidence="7" id="KW-0546">Nucleotide metabolism</keyword>
<protein>
    <recommendedName>
        <fullName evidence="9">inosine/xanthosine triphosphatase</fullName>
        <ecNumber evidence="9">3.6.1.73</ecNumber>
    </recommendedName>
</protein>
<comment type="caution">
    <text evidence="13">The sequence shown here is derived from an EMBL/GenBank/DDBJ whole genome shotgun (WGS) entry which is preliminary data.</text>
</comment>
<keyword evidence="14" id="KW-1185">Reference proteome</keyword>
<dbReference type="GO" id="GO:0046872">
    <property type="term" value="F:metal ion binding"/>
    <property type="evidence" value="ECO:0007669"/>
    <property type="project" value="UniProtKB-KW"/>
</dbReference>
<organism evidence="13 14">
    <name type="scientific">Podospora fimiseda</name>
    <dbReference type="NCBI Taxonomy" id="252190"/>
    <lineage>
        <taxon>Eukaryota</taxon>
        <taxon>Fungi</taxon>
        <taxon>Dikarya</taxon>
        <taxon>Ascomycota</taxon>
        <taxon>Pezizomycotina</taxon>
        <taxon>Sordariomycetes</taxon>
        <taxon>Sordariomycetidae</taxon>
        <taxon>Sordariales</taxon>
        <taxon>Podosporaceae</taxon>
        <taxon>Podospora</taxon>
    </lineage>
</organism>
<evidence type="ECO:0000256" key="2">
    <source>
        <dbReference type="ARBA" id="ARBA00001946"/>
    </source>
</evidence>
<evidence type="ECO:0000313" key="13">
    <source>
        <dbReference type="EMBL" id="KAK4228591.1"/>
    </source>
</evidence>
<dbReference type="EC" id="3.6.1.73" evidence="9"/>
<accession>A0AAN7BRY3</accession>
<feature type="non-terminal residue" evidence="13">
    <location>
        <position position="1"/>
    </location>
</feature>
<feature type="domain" description="Non-canonical purine NTP phosphatase/PRRC1" evidence="12">
    <location>
        <begin position="7"/>
        <end position="171"/>
    </location>
</feature>
<evidence type="ECO:0000256" key="11">
    <source>
        <dbReference type="ARBA" id="ARBA00048781"/>
    </source>
</evidence>
<evidence type="ECO:0000256" key="3">
    <source>
        <dbReference type="ARBA" id="ARBA00022723"/>
    </source>
</evidence>
<keyword evidence="3" id="KW-0479">Metal-binding</keyword>
<sequence length="178" mass="18945">QTIVVSSKNPVKTGAALDGFSNMFAKSGMTFTVKGVSVASGVPDQPMTDDETLQGALNRVGNAQIVEPEADFWVGIEGGVNPHRGSLESFAWVVVTDKTGRTGKARTAAFYLPDEVAELVRGGMELGPADDLVFGRQNSKQKNGAVGLLTDDAVTRKDIYVQAVTMALIPFKNPNLKF</sequence>
<dbReference type="GO" id="GO:0006772">
    <property type="term" value="P:thiamine metabolic process"/>
    <property type="evidence" value="ECO:0007669"/>
    <property type="project" value="TreeGrafter"/>
</dbReference>
<evidence type="ECO:0000256" key="8">
    <source>
        <dbReference type="ARBA" id="ARBA00023211"/>
    </source>
</evidence>
<dbReference type="AlphaFoldDB" id="A0AAN7BRY3"/>
<dbReference type="SUPFAM" id="SSF52972">
    <property type="entry name" value="ITPase-like"/>
    <property type="match status" value="1"/>
</dbReference>
<dbReference type="InterPro" id="IPR050299">
    <property type="entry name" value="YjjX_NTPase"/>
</dbReference>
<keyword evidence="6" id="KW-0460">Magnesium</keyword>
<dbReference type="Gene3D" id="3.90.950.10">
    <property type="match status" value="1"/>
</dbReference>
<dbReference type="GO" id="GO:0103023">
    <property type="term" value="F:ITPase activity"/>
    <property type="evidence" value="ECO:0007669"/>
    <property type="project" value="UniProtKB-EC"/>
</dbReference>
<keyword evidence="5" id="KW-0378">Hydrolase</keyword>
<evidence type="ECO:0000256" key="10">
    <source>
        <dbReference type="ARBA" id="ARBA00048174"/>
    </source>
</evidence>
<evidence type="ECO:0000256" key="9">
    <source>
        <dbReference type="ARBA" id="ARBA00038901"/>
    </source>
</evidence>
<dbReference type="InterPro" id="IPR029001">
    <property type="entry name" value="ITPase-like_fam"/>
</dbReference>
<dbReference type="EMBL" id="MU865317">
    <property type="protein sequence ID" value="KAK4228591.1"/>
    <property type="molecule type" value="Genomic_DNA"/>
</dbReference>
<reference evidence="13" key="2">
    <citation type="submission" date="2023-05" db="EMBL/GenBank/DDBJ databases">
        <authorList>
            <consortium name="Lawrence Berkeley National Laboratory"/>
            <person name="Steindorff A."/>
            <person name="Hensen N."/>
            <person name="Bonometti L."/>
            <person name="Westerberg I."/>
            <person name="Brannstrom I.O."/>
            <person name="Guillou S."/>
            <person name="Cros-Aarteil S."/>
            <person name="Calhoun S."/>
            <person name="Haridas S."/>
            <person name="Kuo A."/>
            <person name="Mondo S."/>
            <person name="Pangilinan J."/>
            <person name="Riley R."/>
            <person name="Labutti K."/>
            <person name="Andreopoulos B."/>
            <person name="Lipzen A."/>
            <person name="Chen C."/>
            <person name="Yanf M."/>
            <person name="Daum C."/>
            <person name="Ng V."/>
            <person name="Clum A."/>
            <person name="Ohm R."/>
            <person name="Martin F."/>
            <person name="Silar P."/>
            <person name="Natvig D."/>
            <person name="Lalanne C."/>
            <person name="Gautier V."/>
            <person name="Ament-Velasquez S.L."/>
            <person name="Kruys A."/>
            <person name="Hutchinson M.I."/>
            <person name="Powell A.J."/>
            <person name="Barry K."/>
            <person name="Miller A.N."/>
            <person name="Grigoriev I.V."/>
            <person name="Debuchy R."/>
            <person name="Gladieux P."/>
            <person name="Thoren M.H."/>
            <person name="Johannesson H."/>
        </authorList>
    </citation>
    <scope>NUCLEOTIDE SEQUENCE</scope>
    <source>
        <strain evidence="13">CBS 990.96</strain>
    </source>
</reference>
<comment type="catalytic activity">
    <reaction evidence="10">
        <text>ITP + H2O = IDP + phosphate + H(+)</text>
        <dbReference type="Rhea" id="RHEA:28330"/>
        <dbReference type="ChEBI" id="CHEBI:15377"/>
        <dbReference type="ChEBI" id="CHEBI:15378"/>
        <dbReference type="ChEBI" id="CHEBI:43474"/>
        <dbReference type="ChEBI" id="CHEBI:58280"/>
        <dbReference type="ChEBI" id="CHEBI:61402"/>
        <dbReference type="EC" id="3.6.1.73"/>
    </reaction>
</comment>
<dbReference type="HAMAP" id="MF_00648">
    <property type="entry name" value="Non_canon_purine_NTPase_YjjX"/>
    <property type="match status" value="1"/>
</dbReference>
<comment type="cofactor">
    <cofactor evidence="2">
        <name>Mg(2+)</name>
        <dbReference type="ChEBI" id="CHEBI:18420"/>
    </cofactor>
</comment>
<proteinExistence type="inferred from homology"/>
<evidence type="ECO:0000256" key="4">
    <source>
        <dbReference type="ARBA" id="ARBA00022741"/>
    </source>
</evidence>
<dbReference type="InterPro" id="IPR002786">
    <property type="entry name" value="Non_canon_purine_NTPase"/>
</dbReference>
<keyword evidence="8" id="KW-0464">Manganese</keyword>
<dbReference type="InterPro" id="IPR026533">
    <property type="entry name" value="NTPase/PRRC1"/>
</dbReference>
<evidence type="ECO:0000256" key="7">
    <source>
        <dbReference type="ARBA" id="ARBA00023080"/>
    </source>
</evidence>
<dbReference type="PANTHER" id="PTHR34699">
    <property type="match status" value="1"/>
</dbReference>
<comment type="cofactor">
    <cofactor evidence="1">
        <name>Mn(2+)</name>
        <dbReference type="ChEBI" id="CHEBI:29035"/>
    </cofactor>
</comment>
<evidence type="ECO:0000256" key="5">
    <source>
        <dbReference type="ARBA" id="ARBA00022801"/>
    </source>
</evidence>
<dbReference type="PANTHER" id="PTHR34699:SF2">
    <property type="entry name" value="NON-CANONICAL PURINE NTP PHOSPHATASE_PRRC1 DOMAIN-CONTAINING PROTEIN"/>
    <property type="match status" value="1"/>
</dbReference>
<comment type="catalytic activity">
    <reaction evidence="11">
        <text>XTP + H2O = XDP + phosphate + H(+)</text>
        <dbReference type="Rhea" id="RHEA:28406"/>
        <dbReference type="ChEBI" id="CHEBI:15377"/>
        <dbReference type="ChEBI" id="CHEBI:15378"/>
        <dbReference type="ChEBI" id="CHEBI:43474"/>
        <dbReference type="ChEBI" id="CHEBI:59884"/>
        <dbReference type="ChEBI" id="CHEBI:61314"/>
        <dbReference type="EC" id="3.6.1.73"/>
    </reaction>
</comment>
<dbReference type="Proteomes" id="UP001301958">
    <property type="component" value="Unassembled WGS sequence"/>
</dbReference>
<evidence type="ECO:0000256" key="6">
    <source>
        <dbReference type="ARBA" id="ARBA00022842"/>
    </source>
</evidence>
<evidence type="ECO:0000256" key="1">
    <source>
        <dbReference type="ARBA" id="ARBA00001936"/>
    </source>
</evidence>
<keyword evidence="4" id="KW-0547">Nucleotide-binding</keyword>
<reference evidence="13" key="1">
    <citation type="journal article" date="2023" name="Mol. Phylogenet. Evol.">
        <title>Genome-scale phylogeny and comparative genomics of the fungal order Sordariales.</title>
        <authorList>
            <person name="Hensen N."/>
            <person name="Bonometti L."/>
            <person name="Westerberg I."/>
            <person name="Brannstrom I.O."/>
            <person name="Guillou S."/>
            <person name="Cros-Aarteil S."/>
            <person name="Calhoun S."/>
            <person name="Haridas S."/>
            <person name="Kuo A."/>
            <person name="Mondo S."/>
            <person name="Pangilinan J."/>
            <person name="Riley R."/>
            <person name="LaButti K."/>
            <person name="Andreopoulos B."/>
            <person name="Lipzen A."/>
            <person name="Chen C."/>
            <person name="Yan M."/>
            <person name="Daum C."/>
            <person name="Ng V."/>
            <person name="Clum A."/>
            <person name="Steindorff A."/>
            <person name="Ohm R.A."/>
            <person name="Martin F."/>
            <person name="Silar P."/>
            <person name="Natvig D.O."/>
            <person name="Lalanne C."/>
            <person name="Gautier V."/>
            <person name="Ament-Velasquez S.L."/>
            <person name="Kruys A."/>
            <person name="Hutchinson M.I."/>
            <person name="Powell A.J."/>
            <person name="Barry K."/>
            <person name="Miller A.N."/>
            <person name="Grigoriev I.V."/>
            <person name="Debuchy R."/>
            <person name="Gladieux P."/>
            <person name="Hiltunen Thoren M."/>
            <person name="Johannesson H."/>
        </authorList>
    </citation>
    <scope>NUCLEOTIDE SEQUENCE</scope>
    <source>
        <strain evidence="13">CBS 990.96</strain>
    </source>
</reference>
<dbReference type="Pfam" id="PF01931">
    <property type="entry name" value="NTPase_I-T"/>
    <property type="match status" value="1"/>
</dbReference>
<evidence type="ECO:0000313" key="14">
    <source>
        <dbReference type="Proteomes" id="UP001301958"/>
    </source>
</evidence>
<dbReference type="NCBIfam" id="TIGR00258">
    <property type="entry name" value="inosine/xanthosine triphosphatase"/>
    <property type="match status" value="1"/>
</dbReference>
<gene>
    <name evidence="13" type="ORF">QBC38DRAFT_349988</name>
</gene>
<name>A0AAN7BRY3_9PEZI</name>
<evidence type="ECO:0000259" key="12">
    <source>
        <dbReference type="Pfam" id="PF01931"/>
    </source>
</evidence>
<dbReference type="GO" id="GO:0000166">
    <property type="term" value="F:nucleotide binding"/>
    <property type="evidence" value="ECO:0007669"/>
    <property type="project" value="UniProtKB-KW"/>
</dbReference>